<feature type="non-terminal residue" evidence="1">
    <location>
        <position position="1"/>
    </location>
</feature>
<comment type="caution">
    <text evidence="1">The sequence shown here is derived from an EMBL/GenBank/DDBJ whole genome shotgun (WGS) entry which is preliminary data.</text>
</comment>
<gene>
    <name evidence="1" type="ORF">FNX48_026500</name>
</gene>
<protein>
    <submittedName>
        <fullName evidence="1">Short chain dehydrogenase</fullName>
    </submittedName>
</protein>
<reference evidence="1" key="1">
    <citation type="submission" date="2019-10" db="EMBL/GenBank/DDBJ databases">
        <title>Streptomyces sp. nov., a novel actinobacterium isolated from alkaline environment.</title>
        <authorList>
            <person name="Golinska P."/>
        </authorList>
    </citation>
    <scope>NUCLEOTIDE SEQUENCE</scope>
    <source>
        <strain evidence="1">IF17</strain>
    </source>
</reference>
<evidence type="ECO:0000313" key="1">
    <source>
        <dbReference type="EMBL" id="MQS10580.1"/>
    </source>
</evidence>
<proteinExistence type="predicted"/>
<name>A0A646II96_9ACTN</name>
<dbReference type="EMBL" id="VJYJ02001731">
    <property type="protein sequence ID" value="MQS10580.1"/>
    <property type="molecule type" value="Genomic_DNA"/>
</dbReference>
<sequence>DDVLAQAGITDLSGYAVDPSRPLLPDLFLE</sequence>
<accession>A0A646II96</accession>
<dbReference type="AlphaFoldDB" id="A0A646II96"/>
<organism evidence="1">
    <name type="scientific">Streptomyces alkaliphilus</name>
    <dbReference type="NCBI Taxonomy" id="1472722"/>
    <lineage>
        <taxon>Bacteria</taxon>
        <taxon>Bacillati</taxon>
        <taxon>Actinomycetota</taxon>
        <taxon>Actinomycetes</taxon>
        <taxon>Kitasatosporales</taxon>
        <taxon>Streptomycetaceae</taxon>
        <taxon>Streptomyces</taxon>
    </lineage>
</organism>
<dbReference type="Proteomes" id="UP000315516">
    <property type="component" value="Unassembled WGS sequence"/>
</dbReference>